<dbReference type="RefSeq" id="XP_062683860.1">
    <property type="nucleotide sequence ID" value="XM_062830941.1"/>
</dbReference>
<gene>
    <name evidence="2" type="ORF">B0H65DRAFT_585968</name>
</gene>
<accession>A0AAE0JJ07</accession>
<evidence type="ECO:0000313" key="3">
    <source>
        <dbReference type="Proteomes" id="UP001278500"/>
    </source>
</evidence>
<evidence type="ECO:0000313" key="2">
    <source>
        <dbReference type="EMBL" id="KAK3350565.1"/>
    </source>
</evidence>
<reference evidence="2" key="1">
    <citation type="journal article" date="2023" name="Mol. Phylogenet. Evol.">
        <title>Genome-scale phylogeny and comparative genomics of the fungal order Sordariales.</title>
        <authorList>
            <person name="Hensen N."/>
            <person name="Bonometti L."/>
            <person name="Westerberg I."/>
            <person name="Brannstrom I.O."/>
            <person name="Guillou S."/>
            <person name="Cros-Aarteil S."/>
            <person name="Calhoun S."/>
            <person name="Haridas S."/>
            <person name="Kuo A."/>
            <person name="Mondo S."/>
            <person name="Pangilinan J."/>
            <person name="Riley R."/>
            <person name="LaButti K."/>
            <person name="Andreopoulos B."/>
            <person name="Lipzen A."/>
            <person name="Chen C."/>
            <person name="Yan M."/>
            <person name="Daum C."/>
            <person name="Ng V."/>
            <person name="Clum A."/>
            <person name="Steindorff A."/>
            <person name="Ohm R.A."/>
            <person name="Martin F."/>
            <person name="Silar P."/>
            <person name="Natvig D.O."/>
            <person name="Lalanne C."/>
            <person name="Gautier V."/>
            <person name="Ament-Velasquez S.L."/>
            <person name="Kruys A."/>
            <person name="Hutchinson M.I."/>
            <person name="Powell A.J."/>
            <person name="Barry K."/>
            <person name="Miller A.N."/>
            <person name="Grigoriev I.V."/>
            <person name="Debuchy R."/>
            <person name="Gladieux P."/>
            <person name="Hiltunen Thoren M."/>
            <person name="Johannesson H."/>
        </authorList>
    </citation>
    <scope>NUCLEOTIDE SEQUENCE</scope>
    <source>
        <strain evidence="2">CBS 560.94</strain>
    </source>
</reference>
<sequence length="191" mass="22205">MPVKSHLFACDGFKEEYELNEDLKLNLEKEIKEYEEWKAGRTEEELRAEVGDETYEEKSERYDEALMRSEMADDGDVCQQPANDPSPPARHPQYPQNYLIQSAKETKFQFMECCYRVAPYGLPPEQDTPKLKLLAIESRSNMILDDRDVAFVKVDKPFEGDLNLFKYQDTPLKDTTLLGVIGSHRNKTRRS</sequence>
<feature type="region of interest" description="Disordered" evidence="1">
    <location>
        <begin position="68"/>
        <end position="94"/>
    </location>
</feature>
<comment type="caution">
    <text evidence="2">The sequence shown here is derived from an EMBL/GenBank/DDBJ whole genome shotgun (WGS) entry which is preliminary data.</text>
</comment>
<proteinExistence type="predicted"/>
<dbReference type="AlphaFoldDB" id="A0AAE0JJ07"/>
<keyword evidence="3" id="KW-1185">Reference proteome</keyword>
<organism evidence="2 3">
    <name type="scientific">Neurospora tetraspora</name>
    <dbReference type="NCBI Taxonomy" id="94610"/>
    <lineage>
        <taxon>Eukaryota</taxon>
        <taxon>Fungi</taxon>
        <taxon>Dikarya</taxon>
        <taxon>Ascomycota</taxon>
        <taxon>Pezizomycotina</taxon>
        <taxon>Sordariomycetes</taxon>
        <taxon>Sordariomycetidae</taxon>
        <taxon>Sordariales</taxon>
        <taxon>Sordariaceae</taxon>
        <taxon>Neurospora</taxon>
    </lineage>
</organism>
<reference evidence="2" key="2">
    <citation type="submission" date="2023-06" db="EMBL/GenBank/DDBJ databases">
        <authorList>
            <consortium name="Lawrence Berkeley National Laboratory"/>
            <person name="Haridas S."/>
            <person name="Hensen N."/>
            <person name="Bonometti L."/>
            <person name="Westerberg I."/>
            <person name="Brannstrom I.O."/>
            <person name="Guillou S."/>
            <person name="Cros-Aarteil S."/>
            <person name="Calhoun S."/>
            <person name="Kuo A."/>
            <person name="Mondo S."/>
            <person name="Pangilinan J."/>
            <person name="Riley R."/>
            <person name="Labutti K."/>
            <person name="Andreopoulos B."/>
            <person name="Lipzen A."/>
            <person name="Chen C."/>
            <person name="Yanf M."/>
            <person name="Daum C."/>
            <person name="Ng V."/>
            <person name="Clum A."/>
            <person name="Steindorff A."/>
            <person name="Ohm R."/>
            <person name="Martin F."/>
            <person name="Silar P."/>
            <person name="Natvig D."/>
            <person name="Lalanne C."/>
            <person name="Gautier V."/>
            <person name="Ament-Velasquez S.L."/>
            <person name="Kruys A."/>
            <person name="Hutchinson M.I."/>
            <person name="Powell A.J."/>
            <person name="Barry K."/>
            <person name="Miller A.N."/>
            <person name="Grigoriev I.V."/>
            <person name="Debuchy R."/>
            <person name="Gladieux P."/>
            <person name="Thoren M.H."/>
            <person name="Johannesson H."/>
        </authorList>
    </citation>
    <scope>NUCLEOTIDE SEQUENCE</scope>
    <source>
        <strain evidence="2">CBS 560.94</strain>
    </source>
</reference>
<protein>
    <submittedName>
        <fullName evidence="2">Uncharacterized protein</fullName>
    </submittedName>
</protein>
<dbReference type="EMBL" id="JAUEPP010000002">
    <property type="protein sequence ID" value="KAK3350565.1"/>
    <property type="molecule type" value="Genomic_DNA"/>
</dbReference>
<dbReference type="Proteomes" id="UP001278500">
    <property type="component" value="Unassembled WGS sequence"/>
</dbReference>
<name>A0AAE0JJ07_9PEZI</name>
<dbReference type="GeneID" id="87868095"/>
<evidence type="ECO:0000256" key="1">
    <source>
        <dbReference type="SAM" id="MobiDB-lite"/>
    </source>
</evidence>